<feature type="region of interest" description="Disordered" evidence="1">
    <location>
        <begin position="1"/>
        <end position="33"/>
    </location>
</feature>
<dbReference type="Proteomes" id="UP000823388">
    <property type="component" value="Chromosome 2K"/>
</dbReference>
<evidence type="ECO:0000313" key="2">
    <source>
        <dbReference type="EMBL" id="KAG2640493.1"/>
    </source>
</evidence>
<evidence type="ECO:0000313" key="3">
    <source>
        <dbReference type="Proteomes" id="UP000823388"/>
    </source>
</evidence>
<keyword evidence="3" id="KW-1185">Reference proteome</keyword>
<feature type="compositionally biased region" description="Basic and acidic residues" evidence="1">
    <location>
        <begin position="1"/>
        <end position="20"/>
    </location>
</feature>
<sequence length="93" mass="10795">MRRGRIDPRAYTGEWRDDTRPSSVRRGQRSISKALGLNEMPRKRETDVNSEAYMAQYFWDLLSLSRKILDIPKSPTRALMSSARRILLGLISQ</sequence>
<proteinExistence type="predicted"/>
<evidence type="ECO:0000256" key="1">
    <source>
        <dbReference type="SAM" id="MobiDB-lite"/>
    </source>
</evidence>
<gene>
    <name evidence="2" type="ORF">PVAP13_2KG097116</name>
</gene>
<name>A0A8T0W753_PANVG</name>
<dbReference type="EMBL" id="CM029039">
    <property type="protein sequence ID" value="KAG2640493.1"/>
    <property type="molecule type" value="Genomic_DNA"/>
</dbReference>
<reference evidence="2" key="1">
    <citation type="submission" date="2020-05" db="EMBL/GenBank/DDBJ databases">
        <title>WGS assembly of Panicum virgatum.</title>
        <authorList>
            <person name="Lovell J.T."/>
            <person name="Jenkins J."/>
            <person name="Shu S."/>
            <person name="Juenger T.E."/>
            <person name="Schmutz J."/>
        </authorList>
    </citation>
    <scope>NUCLEOTIDE SEQUENCE</scope>
    <source>
        <strain evidence="2">AP13</strain>
    </source>
</reference>
<protein>
    <submittedName>
        <fullName evidence="2">Uncharacterized protein</fullName>
    </submittedName>
</protein>
<dbReference type="AlphaFoldDB" id="A0A8T0W753"/>
<accession>A0A8T0W753</accession>
<comment type="caution">
    <text evidence="2">The sequence shown here is derived from an EMBL/GenBank/DDBJ whole genome shotgun (WGS) entry which is preliminary data.</text>
</comment>
<organism evidence="2 3">
    <name type="scientific">Panicum virgatum</name>
    <name type="common">Blackwell switchgrass</name>
    <dbReference type="NCBI Taxonomy" id="38727"/>
    <lineage>
        <taxon>Eukaryota</taxon>
        <taxon>Viridiplantae</taxon>
        <taxon>Streptophyta</taxon>
        <taxon>Embryophyta</taxon>
        <taxon>Tracheophyta</taxon>
        <taxon>Spermatophyta</taxon>
        <taxon>Magnoliopsida</taxon>
        <taxon>Liliopsida</taxon>
        <taxon>Poales</taxon>
        <taxon>Poaceae</taxon>
        <taxon>PACMAD clade</taxon>
        <taxon>Panicoideae</taxon>
        <taxon>Panicodae</taxon>
        <taxon>Paniceae</taxon>
        <taxon>Panicinae</taxon>
        <taxon>Panicum</taxon>
        <taxon>Panicum sect. Hiantes</taxon>
    </lineage>
</organism>